<keyword evidence="7" id="KW-1185">Reference proteome</keyword>
<feature type="compositionally biased region" description="Polar residues" evidence="5">
    <location>
        <begin position="368"/>
        <end position="378"/>
    </location>
</feature>
<dbReference type="InterPro" id="IPR000571">
    <property type="entry name" value="Znf_CCCH"/>
</dbReference>
<accession>A0A914I770</accession>
<evidence type="ECO:0000256" key="4">
    <source>
        <dbReference type="PROSITE-ProRule" id="PRU00723"/>
    </source>
</evidence>
<feature type="compositionally biased region" description="Basic and acidic residues" evidence="5">
    <location>
        <begin position="277"/>
        <end position="297"/>
    </location>
</feature>
<organism evidence="7 8">
    <name type="scientific">Globodera rostochiensis</name>
    <name type="common">Golden nematode worm</name>
    <name type="synonym">Heterodera rostochiensis</name>
    <dbReference type="NCBI Taxonomy" id="31243"/>
    <lineage>
        <taxon>Eukaryota</taxon>
        <taxon>Metazoa</taxon>
        <taxon>Ecdysozoa</taxon>
        <taxon>Nematoda</taxon>
        <taxon>Chromadorea</taxon>
        <taxon>Rhabditida</taxon>
        <taxon>Tylenchina</taxon>
        <taxon>Tylenchomorpha</taxon>
        <taxon>Tylenchoidea</taxon>
        <taxon>Heteroderidae</taxon>
        <taxon>Heteroderinae</taxon>
        <taxon>Globodera</taxon>
    </lineage>
</organism>
<feature type="compositionally biased region" description="Acidic residues" evidence="5">
    <location>
        <begin position="188"/>
        <end position="212"/>
    </location>
</feature>
<feature type="region of interest" description="Disordered" evidence="5">
    <location>
        <begin position="732"/>
        <end position="1231"/>
    </location>
</feature>
<dbReference type="SUPFAM" id="SSF90229">
    <property type="entry name" value="CCCH zinc finger"/>
    <property type="match status" value="1"/>
</dbReference>
<feature type="compositionally biased region" description="Low complexity" evidence="5">
    <location>
        <begin position="1015"/>
        <end position="1027"/>
    </location>
</feature>
<name>A0A914I770_GLORO</name>
<sequence length="1384" mass="148201">MQSTDVMNRRNFVGSYLWPCLQLHSPQKPRKELLPHPNFSTSHFSPPFSSHIFNGKKSTVLSMDGSGSQSPAENSPQLAEAIADFDADGGGTSSETNSAEFCGDATAEEEEEEGEQGEGHSSEGHPAEASDDEDDGELSSMSAPIGADDCADASNCSEDDEELNNDGSAGGDKSRHVGERRGAPIDDNVIDLDNNELNYDEEEEEGEGDSDDGNNSPKLVHHQASLDCGGAEQISDSDDDGVGVGLLPVEQKRQKAEELQGEAISSEGEEEEEMGDGDEHGDGESGGRKSRTEQQHEEEGELTEEEGTDDGEGGGRTNEAEVDEGEEDDELEEGELRSDEDSDDGVPEIRGGLSPPGVPLAFPAPSAASKTVASTQLFHRQPPHLQQSPLLSSTSSSSATLPSFRFQPSSMDGQQQQASQSLQVCRFFLKGFCLNGDACRFKHCRLDGAMMRFPSSDSVRNFPTAMLFNRQIIPPPTGPPIPLLSTEFAPPPSLLLAGGSVAVPALSVVLGSGRPGTNSAVPARPSAESAAWERGLRQARAIVRRQQQKGGDGDKTVAVMEEGADGGGVGEETWTGSSTLGGIDEQEGLQPVSPSPAKSPSFNDDEEENSSDGGSFKDKQRHGVEAPSGRRFVPPPPILAPPVSQSRRPIASRVVVEASYSVGISRNRSSSSPPPPSADQQQVKLASRAVRPQKYQSGIPSLIDAIRAKPILEPPPAPSAVMSVVSTTFVSSRRPITTGRSEVDEQQQQRDQRRVLATSGSNTAAYSDPWARSTLSPAGTRTRDHKQRGPKRRRRSTTRSPHSSVSSADDAEHPNQNQQYSAHRQRQKEEPHFHHRHNHSIGEPPPRRHRSRSSSPTAAITGNARRRRSSYDRKRAATGDRWGHREDAKAARTTGSFKGKSSFVLDGKDKEDEQRGRYRRRSHSNSSSRSSSRWKSSTDHQQQHQHRRHQHHNRRLSPSSSTSLGALLGTSTAEMTTKHRGPRTPPEPLRRHHRRDGASSSGDSRSPTPSPPPARRSSVSRSPISSDGGEEAKRSGQTKRKTVSTSVNSSAAVVQQQLGGGDISSSSVPRSLTNRQPPVIGASTKKGGGRRMPSSSGVVAFGAKNGRGEQEDDDDAPAAYRLPPMATDEKGQKRARSVSSSSSSSTSSSSDSSSSSGSSISSSSSSQVALNTAAAPTAKNQDDEEGEQQQSHGRIETTEEGRRWAGAVRLPSAVYSSEKVPQPPPKVMEGEEKKMKQYCLHAPAGDGCNVLPDDGKMLVSDVQMKVDAVGGQKHQHAPPPSLPSQFEKVGQNGGRIDSQSAGGTEDESVHGINSSPPKFVSSFVTVDGAQKAKSGGKGEPIENKDAMSSSSVEQSKKRREQLLKQLQSVEAAIAKKRQHKEATN</sequence>
<feature type="region of interest" description="Disordered" evidence="5">
    <location>
        <begin position="1270"/>
        <end position="1360"/>
    </location>
</feature>
<dbReference type="GO" id="GO:0008270">
    <property type="term" value="F:zinc ion binding"/>
    <property type="evidence" value="ECO:0007669"/>
    <property type="project" value="UniProtKB-KW"/>
</dbReference>
<dbReference type="PROSITE" id="PS50103">
    <property type="entry name" value="ZF_C3H1"/>
    <property type="match status" value="1"/>
</dbReference>
<feature type="compositionally biased region" description="Low complexity" evidence="5">
    <location>
        <begin position="798"/>
        <end position="807"/>
    </location>
</feature>
<keyword evidence="3 4" id="KW-0862">Zinc</keyword>
<feature type="compositionally biased region" description="Acidic residues" evidence="5">
    <location>
        <begin position="106"/>
        <end position="116"/>
    </location>
</feature>
<evidence type="ECO:0000256" key="5">
    <source>
        <dbReference type="SAM" id="MobiDB-lite"/>
    </source>
</evidence>
<feature type="zinc finger region" description="C3H1-type" evidence="4">
    <location>
        <begin position="419"/>
        <end position="446"/>
    </location>
</feature>
<feature type="compositionally biased region" description="Low complexity" evidence="5">
    <location>
        <begin position="998"/>
        <end position="1007"/>
    </location>
</feature>
<feature type="domain" description="C3H1-type" evidence="6">
    <location>
        <begin position="419"/>
        <end position="446"/>
    </location>
</feature>
<evidence type="ECO:0000259" key="6">
    <source>
        <dbReference type="PROSITE" id="PS50103"/>
    </source>
</evidence>
<protein>
    <submittedName>
        <fullName evidence="8">C3H1-type domain-containing protein</fullName>
    </submittedName>
</protein>
<feature type="compositionally biased region" description="Basic residues" evidence="5">
    <location>
        <begin position="783"/>
        <end position="797"/>
    </location>
</feature>
<feature type="compositionally biased region" description="Basic residues" evidence="5">
    <location>
        <begin position="943"/>
        <end position="955"/>
    </location>
</feature>
<feature type="compositionally biased region" description="Polar residues" evidence="5">
    <location>
        <begin position="1063"/>
        <end position="1076"/>
    </location>
</feature>
<feature type="region of interest" description="Disordered" evidence="5">
    <location>
        <begin position="563"/>
        <end position="650"/>
    </location>
</feature>
<feature type="compositionally biased region" description="Low complexity" evidence="5">
    <location>
        <begin position="1043"/>
        <end position="1054"/>
    </location>
</feature>
<evidence type="ECO:0000256" key="2">
    <source>
        <dbReference type="ARBA" id="ARBA00022771"/>
    </source>
</evidence>
<evidence type="ECO:0000256" key="1">
    <source>
        <dbReference type="ARBA" id="ARBA00022723"/>
    </source>
</evidence>
<feature type="compositionally biased region" description="Acidic residues" evidence="5">
    <location>
        <begin position="267"/>
        <end position="276"/>
    </location>
</feature>
<dbReference type="SMART" id="SM00356">
    <property type="entry name" value="ZnF_C3H1"/>
    <property type="match status" value="1"/>
</dbReference>
<feature type="compositionally biased region" description="Basic and acidic residues" evidence="5">
    <location>
        <begin position="1193"/>
        <end position="1203"/>
    </location>
</feature>
<feature type="compositionally biased region" description="Basic and acidic residues" evidence="5">
    <location>
        <begin position="906"/>
        <end position="916"/>
    </location>
</feature>
<feature type="compositionally biased region" description="Low complexity" evidence="5">
    <location>
        <begin position="924"/>
        <end position="935"/>
    </location>
</feature>
<dbReference type="Proteomes" id="UP000887572">
    <property type="component" value="Unplaced"/>
</dbReference>
<dbReference type="Gene3D" id="4.10.1000.10">
    <property type="entry name" value="Zinc finger, CCCH-type"/>
    <property type="match status" value="1"/>
</dbReference>
<feature type="region of interest" description="Disordered" evidence="5">
    <location>
        <begin position="59"/>
        <end position="415"/>
    </location>
</feature>
<dbReference type="InterPro" id="IPR036855">
    <property type="entry name" value="Znf_CCCH_sf"/>
</dbReference>
<reference evidence="8" key="1">
    <citation type="submission" date="2022-11" db="UniProtKB">
        <authorList>
            <consortium name="WormBaseParasite"/>
        </authorList>
    </citation>
    <scope>IDENTIFICATION</scope>
</reference>
<feature type="compositionally biased region" description="Acidic residues" evidence="5">
    <location>
        <begin position="320"/>
        <end position="333"/>
    </location>
</feature>
<feature type="compositionally biased region" description="Polar residues" evidence="5">
    <location>
        <begin position="59"/>
        <end position="77"/>
    </location>
</feature>
<feature type="compositionally biased region" description="Basic and acidic residues" evidence="5">
    <location>
        <begin position="741"/>
        <end position="754"/>
    </location>
</feature>
<feature type="compositionally biased region" description="Acidic residues" evidence="5">
    <location>
        <begin position="298"/>
        <end position="312"/>
    </location>
</feature>
<dbReference type="WBParaSite" id="Gr19_v10_g7253.t1">
    <property type="protein sequence ID" value="Gr19_v10_g7253.t1"/>
    <property type="gene ID" value="Gr19_v10_g7253"/>
</dbReference>
<feature type="compositionally biased region" description="Low complexity" evidence="5">
    <location>
        <begin position="956"/>
        <end position="973"/>
    </location>
</feature>
<feature type="compositionally biased region" description="Basic and acidic residues" evidence="5">
    <location>
        <begin position="117"/>
        <end position="128"/>
    </location>
</feature>
<evidence type="ECO:0000313" key="8">
    <source>
        <dbReference type="WBParaSite" id="Gr19_v10_g7253.t1"/>
    </source>
</evidence>
<feature type="compositionally biased region" description="Low complexity" evidence="5">
    <location>
        <begin position="383"/>
        <end position="415"/>
    </location>
</feature>
<evidence type="ECO:0000256" key="3">
    <source>
        <dbReference type="ARBA" id="ARBA00022833"/>
    </source>
</evidence>
<feature type="compositionally biased region" description="Basic and acidic residues" evidence="5">
    <location>
        <begin position="172"/>
        <end position="184"/>
    </location>
</feature>
<evidence type="ECO:0000313" key="7">
    <source>
        <dbReference type="Proteomes" id="UP000887572"/>
    </source>
</evidence>
<feature type="region of interest" description="Disordered" evidence="5">
    <location>
        <begin position="664"/>
        <end position="692"/>
    </location>
</feature>
<keyword evidence="1 4" id="KW-0479">Metal-binding</keyword>
<feature type="compositionally biased region" description="Basic and acidic residues" evidence="5">
    <location>
        <begin position="869"/>
        <end position="890"/>
    </location>
</feature>
<feature type="compositionally biased region" description="Low complexity" evidence="5">
    <location>
        <begin position="1137"/>
        <end position="1166"/>
    </location>
</feature>
<feature type="compositionally biased region" description="Basic and acidic residues" evidence="5">
    <location>
        <begin position="615"/>
        <end position="624"/>
    </location>
</feature>
<keyword evidence="2 4" id="KW-0863">Zinc-finger</keyword>
<proteinExistence type="predicted"/>